<evidence type="ECO:0000256" key="2">
    <source>
        <dbReference type="ARBA" id="ARBA00006092"/>
    </source>
</evidence>
<dbReference type="SUPFAM" id="SSF57850">
    <property type="entry name" value="RING/U-box"/>
    <property type="match status" value="1"/>
</dbReference>
<feature type="region of interest" description="Disordered" evidence="12">
    <location>
        <begin position="97"/>
        <end position="137"/>
    </location>
</feature>
<dbReference type="EMBL" id="JATAAI010000028">
    <property type="protein sequence ID" value="KAK1736538.1"/>
    <property type="molecule type" value="Genomic_DNA"/>
</dbReference>
<keyword evidence="10" id="KW-0539">Nucleus</keyword>
<dbReference type="Gene3D" id="3.30.40.10">
    <property type="entry name" value="Zinc/RING finger domain, C3HC4 (zinc finger)"/>
    <property type="match status" value="2"/>
</dbReference>
<dbReference type="SMART" id="SM00184">
    <property type="entry name" value="RING"/>
    <property type="match status" value="1"/>
</dbReference>
<comment type="caution">
    <text evidence="15">The sequence shown here is derived from an EMBL/GenBank/DDBJ whole genome shotgun (WGS) entry which is preliminary data.</text>
</comment>
<dbReference type="GO" id="GO:0006357">
    <property type="term" value="P:regulation of transcription by RNA polymerase II"/>
    <property type="evidence" value="ECO:0007669"/>
    <property type="project" value="TreeGrafter"/>
</dbReference>
<keyword evidence="6" id="KW-0862">Zinc</keyword>
<keyword evidence="7" id="KW-0805">Transcription regulation</keyword>
<dbReference type="InterPro" id="IPR004595">
    <property type="entry name" value="TFIIH_C1-like_dom"/>
</dbReference>
<feature type="transmembrane region" description="Helical" evidence="13">
    <location>
        <begin position="12"/>
        <end position="34"/>
    </location>
</feature>
<feature type="compositionally biased region" description="Low complexity" evidence="12">
    <location>
        <begin position="437"/>
        <end position="454"/>
    </location>
</feature>
<keyword evidence="9" id="KW-0234">DNA repair</keyword>
<feature type="compositionally biased region" description="Low complexity" evidence="12">
    <location>
        <begin position="120"/>
        <end position="136"/>
    </location>
</feature>
<keyword evidence="16" id="KW-1185">Reference proteome</keyword>
<dbReference type="GO" id="GO:0006289">
    <property type="term" value="P:nucleotide-excision repair"/>
    <property type="evidence" value="ECO:0007669"/>
    <property type="project" value="InterPro"/>
</dbReference>
<name>A0AAD8XZD9_9STRA</name>
<comment type="similarity">
    <text evidence="2">Belongs to the GTF2H2 family.</text>
</comment>
<dbReference type="NCBIfam" id="TIGR00622">
    <property type="entry name" value="ssl1"/>
    <property type="match status" value="1"/>
</dbReference>
<dbReference type="FunFam" id="3.40.50.410:FF:000015">
    <property type="entry name" value="General transcription factor IIH subunit 2"/>
    <property type="match status" value="1"/>
</dbReference>
<evidence type="ECO:0000256" key="8">
    <source>
        <dbReference type="ARBA" id="ARBA00023163"/>
    </source>
</evidence>
<proteinExistence type="inferred from homology"/>
<dbReference type="GO" id="GO:0005675">
    <property type="term" value="C:transcription factor TFIIH holo complex"/>
    <property type="evidence" value="ECO:0007669"/>
    <property type="project" value="TreeGrafter"/>
</dbReference>
<keyword evidence="8" id="KW-0804">Transcription</keyword>
<dbReference type="PROSITE" id="PS00028">
    <property type="entry name" value="ZINC_FINGER_C2H2_1"/>
    <property type="match status" value="1"/>
</dbReference>
<dbReference type="InterPro" id="IPR007198">
    <property type="entry name" value="Ssl1-like"/>
</dbReference>
<dbReference type="PANTHER" id="PTHR12695">
    <property type="entry name" value="GENERAL TRANSCRIPTION FACTOR IIH SUBUNIT 2"/>
    <property type="match status" value="1"/>
</dbReference>
<dbReference type="Gene3D" id="3.40.50.410">
    <property type="entry name" value="von Willebrand factor, type A domain"/>
    <property type="match status" value="1"/>
</dbReference>
<keyword evidence="5 11" id="KW-0863">Zinc-finger</keyword>
<dbReference type="InterPro" id="IPR013087">
    <property type="entry name" value="Znf_C2H2_type"/>
</dbReference>
<keyword evidence="4" id="KW-0227">DNA damage</keyword>
<dbReference type="SMART" id="SM01047">
    <property type="entry name" value="C1_4"/>
    <property type="match status" value="1"/>
</dbReference>
<feature type="transmembrane region" description="Helical" evidence="13">
    <location>
        <begin position="204"/>
        <end position="225"/>
    </location>
</feature>
<feature type="domain" description="RING-type" evidence="14">
    <location>
        <begin position="327"/>
        <end position="378"/>
    </location>
</feature>
<dbReference type="GO" id="GO:0008270">
    <property type="term" value="F:zinc ion binding"/>
    <property type="evidence" value="ECO:0007669"/>
    <property type="project" value="UniProtKB-KW"/>
</dbReference>
<evidence type="ECO:0000256" key="13">
    <source>
        <dbReference type="SAM" id="Phobius"/>
    </source>
</evidence>
<dbReference type="Proteomes" id="UP001224775">
    <property type="component" value="Unassembled WGS sequence"/>
</dbReference>
<dbReference type="GO" id="GO:0006351">
    <property type="term" value="P:DNA-templated transcription"/>
    <property type="evidence" value="ECO:0007669"/>
    <property type="project" value="InterPro"/>
</dbReference>
<evidence type="ECO:0000256" key="4">
    <source>
        <dbReference type="ARBA" id="ARBA00022763"/>
    </source>
</evidence>
<dbReference type="AlphaFoldDB" id="A0AAD8XZD9"/>
<dbReference type="Pfam" id="PF13639">
    <property type="entry name" value="zf-RING_2"/>
    <property type="match status" value="1"/>
</dbReference>
<keyword evidence="13" id="KW-0472">Membrane</keyword>
<evidence type="ECO:0000256" key="7">
    <source>
        <dbReference type="ARBA" id="ARBA00023015"/>
    </source>
</evidence>
<evidence type="ECO:0000256" key="12">
    <source>
        <dbReference type="SAM" id="MobiDB-lite"/>
    </source>
</evidence>
<keyword evidence="13" id="KW-0812">Transmembrane</keyword>
<dbReference type="PANTHER" id="PTHR12695:SF2">
    <property type="entry name" value="GENERAL TRANSCRIPTION FACTOR IIH SUBUNIT 2-RELATED"/>
    <property type="match status" value="1"/>
</dbReference>
<evidence type="ECO:0000256" key="6">
    <source>
        <dbReference type="ARBA" id="ARBA00022833"/>
    </source>
</evidence>
<evidence type="ECO:0000256" key="3">
    <source>
        <dbReference type="ARBA" id="ARBA00022723"/>
    </source>
</evidence>
<dbReference type="Pfam" id="PF04056">
    <property type="entry name" value="Ssl1"/>
    <property type="match status" value="1"/>
</dbReference>
<comment type="subcellular location">
    <subcellularLocation>
        <location evidence="1">Nucleus</location>
    </subcellularLocation>
</comment>
<keyword evidence="3" id="KW-0479">Metal-binding</keyword>
<dbReference type="InterPro" id="IPR012170">
    <property type="entry name" value="TFIIH_SSL1/p44"/>
</dbReference>
<dbReference type="InterPro" id="IPR036465">
    <property type="entry name" value="vWFA_dom_sf"/>
</dbReference>
<dbReference type="SUPFAM" id="SSF53300">
    <property type="entry name" value="vWA-like"/>
    <property type="match status" value="1"/>
</dbReference>
<dbReference type="InterPro" id="IPR013083">
    <property type="entry name" value="Znf_RING/FYVE/PHD"/>
</dbReference>
<dbReference type="GO" id="GO:0000439">
    <property type="term" value="C:transcription factor TFIIH core complex"/>
    <property type="evidence" value="ECO:0007669"/>
    <property type="project" value="InterPro"/>
</dbReference>
<evidence type="ECO:0000256" key="10">
    <source>
        <dbReference type="ARBA" id="ARBA00023242"/>
    </source>
</evidence>
<dbReference type="InterPro" id="IPR046349">
    <property type="entry name" value="C1-like_sf"/>
</dbReference>
<organism evidence="15 16">
    <name type="scientific">Skeletonema marinoi</name>
    <dbReference type="NCBI Taxonomy" id="267567"/>
    <lineage>
        <taxon>Eukaryota</taxon>
        <taxon>Sar</taxon>
        <taxon>Stramenopiles</taxon>
        <taxon>Ochrophyta</taxon>
        <taxon>Bacillariophyta</taxon>
        <taxon>Coscinodiscophyceae</taxon>
        <taxon>Thalassiosirophycidae</taxon>
        <taxon>Thalassiosirales</taxon>
        <taxon>Skeletonemataceae</taxon>
        <taxon>Skeletonema</taxon>
        <taxon>Skeletonema marinoi-dohrnii complex</taxon>
    </lineage>
</organism>
<feature type="transmembrane region" description="Helical" evidence="13">
    <location>
        <begin position="170"/>
        <end position="197"/>
    </location>
</feature>
<dbReference type="SUPFAM" id="SSF57889">
    <property type="entry name" value="Cysteine-rich domain"/>
    <property type="match status" value="1"/>
</dbReference>
<sequence>MIFIWSNDGGPLQHAGLCLFALQFLLPQIMNVYNITMEIQYQNNQIPLAAVSLAFMVVVVLAVGAVWMFAFHGNDDDDGGGDVTNNNNNATDTAAQHEHAPLGSAANPVVVDDDDDDPNDATNNNNNSTRNNNTNNYNAEFWERNDGITPLLDWANNSARRILHNLSPMYLMIAAGFILPLSMIIPIFMDGGAAALLNDGNNTLQLSMFAFLAHSFMAVGAYRLLRQVLNNQDVGTYPGMRQGGGRGGRRRTGSGRRYTVGDVEGMVRKVPVEEFVSEEELKAGACSISKMKRMLVNRGASDLLHRCLDRSDLLEEIEKVRKYNEDCTICAEQYEEGDALRVLKCQHEFHLHCFDRWVYTFATDSRRGNNKPSCPLSRLGLRVFNYTRRSLSDFLPPLSLLHDDEVVRSRPFTVGEIGRSTKGLSIMLTAAGSTISSSSATGAASATDGQDGTAQGQPMRDTSHAWEAVDGSSMWTDVQEDADGNILTNYSQLSLAAQIRQRRHRLAATDLARSSKRLVRHMLRHVYLVLDCSQWSREKDPALPPARMRLETTLNLASDFINEYYDQNPLGHLGVVLCKDGEAEMLTTLGGSPKKHKLALGAALVTEMTKGGGPSVGGEFSLQNGIEVAGRSLGYAPRYGSREIIVITSALATCDPGDILGETLPRLLHSGIRVSTVSLQAELHICTKLAEATGGLAGVCMDTRHLRDLVMGHAVPPPINSLENGTDDTAPQMICEFVTMGFPSREGGDVPTLVHNTGGGANAKNGGVAFAINPAAADDRRSNRLISFARTGYACPRCRSRCSDLPSDCAVCGLRLILAPHLARTFHHLFPVRPFMELDEAEVVGNADIGTNEITDNNGEHTNGKKGLEALPVQSSSAFTPTSTVSSSNVTSFVVSSSTSMDAQQRSNNLPTTKVISIGPSVVGNSADCDRCCFGCLRVIGCRPVTDAEKQKSNGSNNNREIANEPTEAILRFQCPECRNVFCPDCDAFLHETLHNCPGCLSVG</sequence>
<evidence type="ECO:0000259" key="14">
    <source>
        <dbReference type="PROSITE" id="PS50089"/>
    </source>
</evidence>
<evidence type="ECO:0000256" key="5">
    <source>
        <dbReference type="ARBA" id="ARBA00022771"/>
    </source>
</evidence>
<reference evidence="15" key="1">
    <citation type="submission" date="2023-06" db="EMBL/GenBank/DDBJ databases">
        <title>Survivors Of The Sea: Transcriptome response of Skeletonema marinoi to long-term dormancy.</title>
        <authorList>
            <person name="Pinder M.I.M."/>
            <person name="Kourtchenko O."/>
            <person name="Robertson E.K."/>
            <person name="Larsson T."/>
            <person name="Maumus F."/>
            <person name="Osuna-Cruz C.M."/>
            <person name="Vancaester E."/>
            <person name="Stenow R."/>
            <person name="Vandepoele K."/>
            <person name="Ploug H."/>
            <person name="Bruchert V."/>
            <person name="Godhe A."/>
            <person name="Topel M."/>
        </authorList>
    </citation>
    <scope>NUCLEOTIDE SEQUENCE</scope>
    <source>
        <strain evidence="15">R05AC</strain>
    </source>
</reference>
<accession>A0AAD8XZD9</accession>
<feature type="transmembrane region" description="Helical" evidence="13">
    <location>
        <begin position="46"/>
        <end position="70"/>
    </location>
</feature>
<keyword evidence="13" id="KW-1133">Transmembrane helix</keyword>
<evidence type="ECO:0000256" key="9">
    <source>
        <dbReference type="ARBA" id="ARBA00023204"/>
    </source>
</evidence>
<evidence type="ECO:0000256" key="11">
    <source>
        <dbReference type="PROSITE-ProRule" id="PRU00175"/>
    </source>
</evidence>
<dbReference type="PROSITE" id="PS50089">
    <property type="entry name" value="ZF_RING_2"/>
    <property type="match status" value="1"/>
</dbReference>
<dbReference type="InterPro" id="IPR001841">
    <property type="entry name" value="Znf_RING"/>
</dbReference>
<evidence type="ECO:0000313" key="15">
    <source>
        <dbReference type="EMBL" id="KAK1736538.1"/>
    </source>
</evidence>
<gene>
    <name evidence="15" type="ORF">QTG54_012560</name>
</gene>
<protein>
    <submittedName>
        <fullName evidence="15">General transcription factor IIH subunit 2</fullName>
    </submittedName>
</protein>
<evidence type="ECO:0000256" key="1">
    <source>
        <dbReference type="ARBA" id="ARBA00004123"/>
    </source>
</evidence>
<evidence type="ECO:0000313" key="16">
    <source>
        <dbReference type="Proteomes" id="UP001224775"/>
    </source>
</evidence>
<dbReference type="Pfam" id="PF07975">
    <property type="entry name" value="C1_4"/>
    <property type="match status" value="1"/>
</dbReference>
<feature type="region of interest" description="Disordered" evidence="12">
    <location>
        <begin position="437"/>
        <end position="461"/>
    </location>
</feature>